<evidence type="ECO:0000313" key="2">
    <source>
        <dbReference type="EMBL" id="OMO65607.1"/>
    </source>
</evidence>
<keyword evidence="2" id="KW-0238">DNA-binding</keyword>
<dbReference type="STRING" id="93759.A0A1R3H5J2"/>
<keyword evidence="2" id="KW-0371">Homeobox</keyword>
<organism evidence="2 3">
    <name type="scientific">Corchorus olitorius</name>
    <dbReference type="NCBI Taxonomy" id="93759"/>
    <lineage>
        <taxon>Eukaryota</taxon>
        <taxon>Viridiplantae</taxon>
        <taxon>Streptophyta</taxon>
        <taxon>Embryophyta</taxon>
        <taxon>Tracheophyta</taxon>
        <taxon>Spermatophyta</taxon>
        <taxon>Magnoliopsida</taxon>
        <taxon>eudicotyledons</taxon>
        <taxon>Gunneridae</taxon>
        <taxon>Pentapetalae</taxon>
        <taxon>rosids</taxon>
        <taxon>malvids</taxon>
        <taxon>Malvales</taxon>
        <taxon>Malvaceae</taxon>
        <taxon>Grewioideae</taxon>
        <taxon>Apeibeae</taxon>
        <taxon>Corchorus</taxon>
    </lineage>
</organism>
<feature type="region of interest" description="Disordered" evidence="1">
    <location>
        <begin position="12"/>
        <end position="55"/>
    </location>
</feature>
<protein>
    <submittedName>
        <fullName evidence="2">Homeobox protein Hox-C4</fullName>
    </submittedName>
</protein>
<comment type="caution">
    <text evidence="2">The sequence shown here is derived from an EMBL/GenBank/DDBJ whole genome shotgun (WGS) entry which is preliminary data.</text>
</comment>
<proteinExistence type="predicted"/>
<name>A0A1R3H5J2_9ROSI</name>
<evidence type="ECO:0000256" key="1">
    <source>
        <dbReference type="SAM" id="MobiDB-lite"/>
    </source>
</evidence>
<dbReference type="EMBL" id="AWUE01020822">
    <property type="protein sequence ID" value="OMO65607.1"/>
    <property type="molecule type" value="Genomic_DNA"/>
</dbReference>
<sequence length="174" mass="20156">MLWLSEERLRKEMEHHARERKKEDEGLMREKSSGKRRECSAVKMSQKEELRREKEAERDEQLELMELAAASKGLQSIIHLDHESLHDSLRAVCRYCFSSSTVSFLEGCLKIYMLHSDVWNVSFTRIIPEGISKQKELLEVLDMGYNNCSGPLSPKIGDNLLPKVFNFWSLSLAP</sequence>
<dbReference type="AlphaFoldDB" id="A0A1R3H5J2"/>
<gene>
    <name evidence="2" type="ORF">COLO4_31111</name>
</gene>
<dbReference type="GO" id="GO:0003677">
    <property type="term" value="F:DNA binding"/>
    <property type="evidence" value="ECO:0007669"/>
    <property type="project" value="UniProtKB-KW"/>
</dbReference>
<dbReference type="Proteomes" id="UP000187203">
    <property type="component" value="Unassembled WGS sequence"/>
</dbReference>
<evidence type="ECO:0000313" key="3">
    <source>
        <dbReference type="Proteomes" id="UP000187203"/>
    </source>
</evidence>
<keyword evidence="3" id="KW-1185">Reference proteome</keyword>
<reference evidence="3" key="1">
    <citation type="submission" date="2013-09" db="EMBL/GenBank/DDBJ databases">
        <title>Corchorus olitorius genome sequencing.</title>
        <authorList>
            <person name="Alam M."/>
            <person name="Haque M.S."/>
            <person name="Islam M.S."/>
            <person name="Emdad E.M."/>
            <person name="Islam M.M."/>
            <person name="Ahmed B."/>
            <person name="Halim A."/>
            <person name="Hossen Q.M.M."/>
            <person name="Hossain M.Z."/>
            <person name="Ahmed R."/>
            <person name="Khan M.M."/>
            <person name="Islam R."/>
            <person name="Rashid M.M."/>
            <person name="Khan S.A."/>
            <person name="Rahman M.S."/>
            <person name="Alam M."/>
            <person name="Yahiya A.S."/>
            <person name="Khan M.S."/>
            <person name="Azam M.S."/>
            <person name="Haque T."/>
            <person name="Lashkar M.Z.H."/>
            <person name="Akhand A.I."/>
            <person name="Morshed G."/>
            <person name="Roy S."/>
            <person name="Uddin K.S."/>
            <person name="Rabeya T."/>
            <person name="Hossain A.S."/>
            <person name="Chowdhury A."/>
            <person name="Snigdha A.R."/>
            <person name="Mortoza M.S."/>
            <person name="Matin S.A."/>
            <person name="Hoque S.M.E."/>
            <person name="Islam M.K."/>
            <person name="Roy D.K."/>
            <person name="Haider R."/>
            <person name="Moosa M.M."/>
            <person name="Elias S.M."/>
            <person name="Hasan A.M."/>
            <person name="Jahan S."/>
            <person name="Shafiuddin M."/>
            <person name="Mahmood N."/>
            <person name="Shommy N.S."/>
        </authorList>
    </citation>
    <scope>NUCLEOTIDE SEQUENCE [LARGE SCALE GENOMIC DNA]</scope>
    <source>
        <strain evidence="3">cv. O-4</strain>
    </source>
</reference>
<accession>A0A1R3H5J2</accession>